<gene>
    <name evidence="5" type="ORF">BleG1_3671</name>
</gene>
<dbReference type="HOGENOM" id="CLU_083466_2_3_9"/>
<dbReference type="GO" id="GO:0061929">
    <property type="term" value="F:gamma-glutamylaminecyclotransferase activity"/>
    <property type="evidence" value="ECO:0007669"/>
    <property type="project" value="InterPro"/>
</dbReference>
<dbReference type="STRING" id="1246626.BleG1_3671"/>
<protein>
    <recommendedName>
        <fullName evidence="3">Gamma-glutamylcyclotransferase family protein</fullName>
    </recommendedName>
</protein>
<dbReference type="PATRIC" id="fig|1246626.3.peg.3664"/>
<organism evidence="5 6">
    <name type="scientific">Shouchella lehensis G1</name>
    <dbReference type="NCBI Taxonomy" id="1246626"/>
    <lineage>
        <taxon>Bacteria</taxon>
        <taxon>Bacillati</taxon>
        <taxon>Bacillota</taxon>
        <taxon>Bacilli</taxon>
        <taxon>Bacillales</taxon>
        <taxon>Bacillaceae</taxon>
        <taxon>Shouchella</taxon>
    </lineage>
</organism>
<dbReference type="SUPFAM" id="SSF110857">
    <property type="entry name" value="Gamma-glutamyl cyclotransferase-like"/>
    <property type="match status" value="1"/>
</dbReference>
<evidence type="ECO:0000259" key="4">
    <source>
        <dbReference type="Pfam" id="PF06094"/>
    </source>
</evidence>
<evidence type="ECO:0000256" key="3">
    <source>
        <dbReference type="RuleBase" id="RU367036"/>
    </source>
</evidence>
<dbReference type="PANTHER" id="PTHR12510:SF4">
    <property type="entry name" value="GAMMA-GLUTAMYLAMINECYCLOTRANSFERASE"/>
    <property type="match status" value="1"/>
</dbReference>
<dbReference type="KEGG" id="ble:BleG1_3671"/>
<evidence type="ECO:0000256" key="2">
    <source>
        <dbReference type="PIRSR" id="PIRSR639126-1"/>
    </source>
</evidence>
<dbReference type="Gene3D" id="3.10.490.10">
    <property type="entry name" value="Gamma-glutamyl cyclotransferase-like"/>
    <property type="match status" value="1"/>
</dbReference>
<reference evidence="5 6" key="1">
    <citation type="journal article" date="2014" name="Gene">
        <title>A comparative genomic analysis of the alkalitolerant soil bacterium Bacillus lehensis G1.</title>
        <authorList>
            <person name="Noor Y.M."/>
            <person name="Samsulrizal N.H."/>
            <person name="Jema'on N.A."/>
            <person name="Low K.O."/>
            <person name="Ramli A.N."/>
            <person name="Alias N.I."/>
            <person name="Damis S.I."/>
            <person name="Fuzi S.F."/>
            <person name="Isa M.N."/>
            <person name="Murad A.M."/>
            <person name="Raih M.F."/>
            <person name="Bakar F.D."/>
            <person name="Najimudin N."/>
            <person name="Mahadi N.M."/>
            <person name="Illias R.M."/>
        </authorList>
    </citation>
    <scope>NUCLEOTIDE SEQUENCE [LARGE SCALE GENOMIC DNA]</scope>
    <source>
        <strain evidence="5 6">G1</strain>
    </source>
</reference>
<dbReference type="EMBL" id="CP003923">
    <property type="protein sequence ID" value="AIC96218.1"/>
    <property type="molecule type" value="Genomic_DNA"/>
</dbReference>
<comment type="similarity">
    <text evidence="1 3">Belongs to the gamma-glutamylcyclotransferase family.</text>
</comment>
<feature type="active site" description="Proton acceptor" evidence="2">
    <location>
        <position position="75"/>
    </location>
</feature>
<dbReference type="InterPro" id="IPR013024">
    <property type="entry name" value="GGCT-like"/>
</dbReference>
<dbReference type="eggNOG" id="COG2105">
    <property type="taxonomic scope" value="Bacteria"/>
</dbReference>
<dbReference type="RefSeq" id="WP_038483953.1">
    <property type="nucleotide sequence ID" value="NZ_CP003923.1"/>
</dbReference>
<dbReference type="PANTHER" id="PTHR12510">
    <property type="entry name" value="TROPONIN C-AKIN-1 PROTEIN"/>
    <property type="match status" value="1"/>
</dbReference>
<dbReference type="Pfam" id="PF06094">
    <property type="entry name" value="GGACT"/>
    <property type="match status" value="1"/>
</dbReference>
<dbReference type="Proteomes" id="UP000027142">
    <property type="component" value="Chromosome"/>
</dbReference>
<accession>A0A060M6M3</accession>
<dbReference type="InterPro" id="IPR009288">
    <property type="entry name" value="AIG2-like_dom"/>
</dbReference>
<sequence>MQNSYLFVYGTLRKGGTNAHYLESATCVKNDCYVEGELHATPYGYPIARFKKGQFIRGELYSVPPKVLETIDELEGYKEGRFTGNEYERVKMNVTVEGETVQAFGYIATDFFEHIVEPIPNGDWMVYCSNQSGR</sequence>
<dbReference type="AlphaFoldDB" id="A0A060M6M3"/>
<keyword evidence="6" id="KW-1185">Reference proteome</keyword>
<dbReference type="GO" id="GO:0005829">
    <property type="term" value="C:cytosol"/>
    <property type="evidence" value="ECO:0007669"/>
    <property type="project" value="TreeGrafter"/>
</dbReference>
<evidence type="ECO:0000313" key="5">
    <source>
        <dbReference type="EMBL" id="AIC96218.1"/>
    </source>
</evidence>
<name>A0A060M6M3_9BACI</name>
<feature type="domain" description="Gamma-glutamylcyclotransferase AIG2-like" evidence="4">
    <location>
        <begin position="6"/>
        <end position="125"/>
    </location>
</feature>
<evidence type="ECO:0000256" key="1">
    <source>
        <dbReference type="ARBA" id="ARBA00008861"/>
    </source>
</evidence>
<dbReference type="CDD" id="cd06661">
    <property type="entry name" value="GGCT_like"/>
    <property type="match status" value="1"/>
</dbReference>
<dbReference type="OrthoDB" id="8538589at2"/>
<proteinExistence type="inferred from homology"/>
<evidence type="ECO:0000313" key="6">
    <source>
        <dbReference type="Proteomes" id="UP000027142"/>
    </source>
</evidence>
<dbReference type="InterPro" id="IPR039126">
    <property type="entry name" value="GGACT"/>
</dbReference>
<dbReference type="InterPro" id="IPR036568">
    <property type="entry name" value="GGCT-like_sf"/>
</dbReference>